<dbReference type="Proteomes" id="UP001348817">
    <property type="component" value="Plasmid pFA1"/>
</dbReference>
<dbReference type="InterPro" id="IPR036513">
    <property type="entry name" value="STAS_dom_sf"/>
</dbReference>
<reference evidence="1 2" key="1">
    <citation type="submission" date="2021-12" db="EMBL/GenBank/DDBJ databases">
        <title>Genome sequencing of bacteria with rrn-lacking chromosome and rrn-plasmid.</title>
        <authorList>
            <person name="Anda M."/>
            <person name="Iwasaki W."/>
        </authorList>
    </citation>
    <scope>NUCLEOTIDE SEQUENCE [LARGE SCALE GENOMIC DNA]</scope>
    <source>
        <strain evidence="1 2">DSM 100852</strain>
        <plasmid evidence="1 2">pFA1</plasmid>
    </source>
</reference>
<evidence type="ECO:0000313" key="1">
    <source>
        <dbReference type="EMBL" id="BDD11420.1"/>
    </source>
</evidence>
<geneLocation type="plasmid" evidence="1 2">
    <name>pFA1</name>
</geneLocation>
<dbReference type="RefSeq" id="WP_338394918.1">
    <property type="nucleotide sequence ID" value="NZ_AP025315.1"/>
</dbReference>
<name>A0AAU9CPV4_9BACT</name>
<protein>
    <recommendedName>
        <fullName evidence="3">STAS/SEC14 domain-containing protein</fullName>
    </recommendedName>
</protein>
<gene>
    <name evidence="1" type="ORF">FUAX_38520</name>
</gene>
<keyword evidence="1" id="KW-0614">Plasmid</keyword>
<dbReference type="EMBL" id="AP025315">
    <property type="protein sequence ID" value="BDD11420.1"/>
    <property type="molecule type" value="Genomic_DNA"/>
</dbReference>
<evidence type="ECO:0000313" key="2">
    <source>
        <dbReference type="Proteomes" id="UP001348817"/>
    </source>
</evidence>
<sequence>MIHFEKTGTDNVYAFTIDGKIDKESLRVFYEVLEKKKQEGQRIKLLGEVKDMAGFDDLETFGLLMKTKLKALDMIERYAIVSDLPWIDTAVPIGDFLAQGMSIKKFASTERGEALEWLREKPAETLSSIDLTHLMGTRIYTCRLYGTLTKDKITELQKLLKDTAKGEKISLLCVIEHFKGVDSLTSLIKGFQTDLMSVGRIDKCALLTDAQWLAKFAPVYGHLLPGLAVRAFHLDEEEVAKGWLME</sequence>
<dbReference type="InterPro" id="IPR021866">
    <property type="entry name" value="SpoIIAA-like"/>
</dbReference>
<accession>A0AAU9CPV4</accession>
<dbReference type="InterPro" id="IPR038396">
    <property type="entry name" value="SpoIIAA-like_sf"/>
</dbReference>
<organism evidence="1 2">
    <name type="scientific">Fulvitalea axinellae</name>
    <dbReference type="NCBI Taxonomy" id="1182444"/>
    <lineage>
        <taxon>Bacteria</taxon>
        <taxon>Pseudomonadati</taxon>
        <taxon>Bacteroidota</taxon>
        <taxon>Cytophagia</taxon>
        <taxon>Cytophagales</taxon>
        <taxon>Persicobacteraceae</taxon>
        <taxon>Fulvitalea</taxon>
    </lineage>
</organism>
<dbReference type="SUPFAM" id="SSF52091">
    <property type="entry name" value="SpoIIaa-like"/>
    <property type="match status" value="2"/>
</dbReference>
<dbReference type="Gene3D" id="3.40.50.10600">
    <property type="entry name" value="SpoIIaa-like domains"/>
    <property type="match status" value="2"/>
</dbReference>
<evidence type="ECO:0008006" key="3">
    <source>
        <dbReference type="Google" id="ProtNLM"/>
    </source>
</evidence>
<dbReference type="AlphaFoldDB" id="A0AAU9CPV4"/>
<dbReference type="Pfam" id="PF11964">
    <property type="entry name" value="SpoIIAA-like"/>
    <property type="match status" value="2"/>
</dbReference>
<proteinExistence type="predicted"/>
<keyword evidence="2" id="KW-1185">Reference proteome</keyword>
<dbReference type="KEGG" id="fax:FUAX_38520"/>